<dbReference type="AlphaFoldDB" id="A0A1I2B2I3"/>
<dbReference type="Proteomes" id="UP000199400">
    <property type="component" value="Unassembled WGS sequence"/>
</dbReference>
<gene>
    <name evidence="2" type="ORF">SAMN02745121_04520</name>
</gene>
<sequence length="81" mass="8740">MAMGGGASAARPPLFGRSALGRPKRSPDLAPGPRQVPASAARLRRFFRPSDSSSFPSLRACRTIASMSSMTFSSAGIRWWW</sequence>
<evidence type="ECO:0000256" key="1">
    <source>
        <dbReference type="SAM" id="MobiDB-lite"/>
    </source>
</evidence>
<evidence type="ECO:0000313" key="3">
    <source>
        <dbReference type="Proteomes" id="UP000199400"/>
    </source>
</evidence>
<evidence type="ECO:0000313" key="2">
    <source>
        <dbReference type="EMBL" id="SFE50197.1"/>
    </source>
</evidence>
<dbReference type="EMBL" id="FOMX01000014">
    <property type="protein sequence ID" value="SFE50197.1"/>
    <property type="molecule type" value="Genomic_DNA"/>
</dbReference>
<proteinExistence type="predicted"/>
<reference evidence="3" key="1">
    <citation type="submission" date="2016-10" db="EMBL/GenBank/DDBJ databases">
        <authorList>
            <person name="Varghese N."/>
            <person name="Submissions S."/>
        </authorList>
    </citation>
    <scope>NUCLEOTIDE SEQUENCE [LARGE SCALE GENOMIC DNA]</scope>
    <source>
        <strain evidence="3">ATCC 25963</strain>
    </source>
</reference>
<protein>
    <submittedName>
        <fullName evidence="2">Uncharacterized protein</fullName>
    </submittedName>
</protein>
<organism evidence="2 3">
    <name type="scientific">Nannocystis exedens</name>
    <dbReference type="NCBI Taxonomy" id="54"/>
    <lineage>
        <taxon>Bacteria</taxon>
        <taxon>Pseudomonadati</taxon>
        <taxon>Myxococcota</taxon>
        <taxon>Polyangia</taxon>
        <taxon>Nannocystales</taxon>
        <taxon>Nannocystaceae</taxon>
        <taxon>Nannocystis</taxon>
    </lineage>
</organism>
<keyword evidence="3" id="KW-1185">Reference proteome</keyword>
<name>A0A1I2B2I3_9BACT</name>
<accession>A0A1I2B2I3</accession>
<feature type="region of interest" description="Disordered" evidence="1">
    <location>
        <begin position="1"/>
        <end position="37"/>
    </location>
</feature>